<evidence type="ECO:0000259" key="1">
    <source>
        <dbReference type="Pfam" id="PF18098"/>
    </source>
</evidence>
<keyword evidence="3" id="KW-1185">Reference proteome</keyword>
<dbReference type="AlphaFoldDB" id="A0ABD3M8Q4"/>
<gene>
    <name evidence="2" type="ORF">ACHAWU_007741</name>
</gene>
<reference evidence="2 3" key="1">
    <citation type="submission" date="2024-10" db="EMBL/GenBank/DDBJ databases">
        <title>Updated reference genomes for cyclostephanoid diatoms.</title>
        <authorList>
            <person name="Roberts W.R."/>
            <person name="Alverson A.J."/>
        </authorList>
    </citation>
    <scope>NUCLEOTIDE SEQUENCE [LARGE SCALE GENOMIC DNA]</scope>
    <source>
        <strain evidence="2 3">AJA232-27</strain>
    </source>
</reference>
<protein>
    <recommendedName>
        <fullName evidence="1">26S proteasome regulatory subunit RPN5 C-terminal domain-containing protein</fullName>
    </recommendedName>
</protein>
<dbReference type="EMBL" id="JALLBG020000287">
    <property type="protein sequence ID" value="KAL3756900.1"/>
    <property type="molecule type" value="Genomic_DNA"/>
</dbReference>
<evidence type="ECO:0000313" key="3">
    <source>
        <dbReference type="Proteomes" id="UP001530293"/>
    </source>
</evidence>
<comment type="caution">
    <text evidence="2">The sequence shown here is derived from an EMBL/GenBank/DDBJ whole genome shotgun (WGS) entry which is preliminary data.</text>
</comment>
<dbReference type="InterPro" id="IPR040896">
    <property type="entry name" value="RPN5_C"/>
</dbReference>
<evidence type="ECO:0000313" key="2">
    <source>
        <dbReference type="EMBL" id="KAL3756900.1"/>
    </source>
</evidence>
<accession>A0ABD3M8Q4</accession>
<name>A0ABD3M8Q4_9STRA</name>
<feature type="domain" description="26S proteasome regulatory subunit RPN5 C-terminal" evidence="1">
    <location>
        <begin position="23"/>
        <end position="54"/>
    </location>
</feature>
<organism evidence="2 3">
    <name type="scientific">Discostella pseudostelligera</name>
    <dbReference type="NCBI Taxonomy" id="259834"/>
    <lineage>
        <taxon>Eukaryota</taxon>
        <taxon>Sar</taxon>
        <taxon>Stramenopiles</taxon>
        <taxon>Ochrophyta</taxon>
        <taxon>Bacillariophyta</taxon>
        <taxon>Coscinodiscophyceae</taxon>
        <taxon>Thalassiosirophycidae</taxon>
        <taxon>Stephanodiscales</taxon>
        <taxon>Stephanodiscaceae</taxon>
        <taxon>Discostella</taxon>
    </lineage>
</organism>
<proteinExistence type="predicted"/>
<sequence>MALSMRRWIVQRILRVLKRSEEEILSDWAGDIKGLLNLEERPTSLIQKEKMIQSHQMRNKARG</sequence>
<dbReference type="Proteomes" id="UP001530293">
    <property type="component" value="Unassembled WGS sequence"/>
</dbReference>
<dbReference type="Pfam" id="PF18098">
    <property type="entry name" value="RPN5_C"/>
    <property type="match status" value="1"/>
</dbReference>